<evidence type="ECO:0000259" key="10">
    <source>
        <dbReference type="Pfam" id="PF16192"/>
    </source>
</evidence>
<feature type="transmembrane region" description="Helical" evidence="8">
    <location>
        <begin position="110"/>
        <end position="127"/>
    </location>
</feature>
<evidence type="ECO:0000256" key="7">
    <source>
        <dbReference type="ARBA" id="ARBA00023136"/>
    </source>
</evidence>
<keyword evidence="3" id="KW-0328">Glycosyltransferase</keyword>
<comment type="subcellular location">
    <subcellularLocation>
        <location evidence="1">Cell membrane</location>
        <topology evidence="1">Multi-pass membrane protein</topology>
    </subcellularLocation>
</comment>
<feature type="transmembrane region" description="Helical" evidence="8">
    <location>
        <begin position="733"/>
        <end position="749"/>
    </location>
</feature>
<feature type="transmembrane region" description="Helical" evidence="8">
    <location>
        <begin position="588"/>
        <end position="613"/>
    </location>
</feature>
<evidence type="ECO:0000256" key="5">
    <source>
        <dbReference type="ARBA" id="ARBA00022692"/>
    </source>
</evidence>
<keyword evidence="6 8" id="KW-1133">Transmembrane helix</keyword>
<feature type="transmembrane region" description="Helical" evidence="8">
    <location>
        <begin position="625"/>
        <end position="645"/>
    </location>
</feature>
<sequence>MKPFLHKNFYVVILLALIFRLLLGLLPSFTIDMNNWIAWSGMLTEHGPLKFYSLPGWTDYTPGFFYYLWIAGSFFKALGASLTPFWVKLPVILADMGIGLLLYKILLKKSFKIAVFAFLAYVLNPVAMFTNSVWGQTDGLIALLILLAAYFLAEKKNFVVSSLFWVLALFVKPQALSTLPVLLLYLLFDKKYKKAVFFALFSMVSIIVLGLPFFAKTNPILGISILISKMSNESPFTSVMAFNFWAFIKGMWIPDSGIFLGLRYAYWGAGIFLATFILAMVRLFKSKRKPQDLYFFLGLTYLAFFLFPTRVHERYILVSLPLFLLSACLAYSKFEIVLYFLLSALALINIYHPYAYYTAESFLSSPSLLKLTTSSYKFISLLFVFLFPIYLLKDRISKYFNFNLSFPKMFKKVEKVESVFPKRNLSSKLLKYLLIGIISFSFLGRVAWLGSPKNEYFDEVYHAFTARQILNGNKMAWEWWNTPPEGFAYEWTHPPLAKLGMVLGMKVFGENSFGWRIVQAILGSGVVLLIYLISKELFKDQLLSILSALVFSLDGLPLAMSRIGMNDTYVLFFMLLSLYFFIKEKDFLSAVGFGLSLASKWSVIWIIPLFFLLWLKRREKFRPSIIWFLIIPPVVYLLSYLPMFLTGHGLDIWWEMQKQMWWYHTQLKATHPYTSPWWSWPLLIRSIYLYTSNEVNGMVSRIYAFGNPFVFWFGLLSVFLSSIYAFYERNKKLALVIFAYLIFFVPWAASPRIMFLYHYLPSLPFLAIATGYVLRRNLKLAIPVLFLFLLAFIYFYPHWTGLKIPIWLDASYYWFPSWR</sequence>
<feature type="transmembrane region" description="Helical" evidence="8">
    <location>
        <begin position="374"/>
        <end position="392"/>
    </location>
</feature>
<dbReference type="GO" id="GO:0005886">
    <property type="term" value="C:plasma membrane"/>
    <property type="evidence" value="ECO:0007669"/>
    <property type="project" value="UniProtKB-SubCell"/>
</dbReference>
<feature type="transmembrane region" description="Helical" evidence="8">
    <location>
        <begin position="755"/>
        <end position="774"/>
    </location>
</feature>
<dbReference type="InterPro" id="IPR032421">
    <property type="entry name" value="PMT_4TMC"/>
</dbReference>
<dbReference type="GO" id="GO:0016763">
    <property type="term" value="F:pentosyltransferase activity"/>
    <property type="evidence" value="ECO:0007669"/>
    <property type="project" value="TreeGrafter"/>
</dbReference>
<feature type="transmembrane region" description="Helical" evidence="8">
    <location>
        <begin position="513"/>
        <end position="533"/>
    </location>
</feature>
<feature type="transmembrane region" description="Helical" evidence="8">
    <location>
        <begin position="133"/>
        <end position="152"/>
    </location>
</feature>
<accession>A0A2H0BJL6</accession>
<dbReference type="AlphaFoldDB" id="A0A2H0BJL6"/>
<feature type="transmembrane region" description="Helical" evidence="8">
    <location>
        <begin position="315"/>
        <end position="331"/>
    </location>
</feature>
<dbReference type="InterPro" id="IPR038731">
    <property type="entry name" value="RgtA/B/C-like"/>
</dbReference>
<feature type="transmembrane region" description="Helical" evidence="8">
    <location>
        <begin position="709"/>
        <end position="726"/>
    </location>
</feature>
<evidence type="ECO:0000259" key="9">
    <source>
        <dbReference type="Pfam" id="PF13231"/>
    </source>
</evidence>
<feature type="domain" description="Glycosyltransferase RgtA/B/C/D-like" evidence="9">
    <location>
        <begin position="493"/>
        <end position="630"/>
    </location>
</feature>
<feature type="transmembrane region" description="Helical" evidence="8">
    <location>
        <begin position="194"/>
        <end position="215"/>
    </location>
</feature>
<evidence type="ECO:0000256" key="8">
    <source>
        <dbReference type="SAM" id="Phobius"/>
    </source>
</evidence>
<proteinExistence type="predicted"/>
<protein>
    <submittedName>
        <fullName evidence="11">Uncharacterized protein</fullName>
    </submittedName>
</protein>
<feature type="transmembrane region" description="Helical" evidence="8">
    <location>
        <begin position="293"/>
        <end position="309"/>
    </location>
</feature>
<keyword evidence="4" id="KW-0808">Transferase</keyword>
<dbReference type="GO" id="GO:0009103">
    <property type="term" value="P:lipopolysaccharide biosynthetic process"/>
    <property type="evidence" value="ECO:0007669"/>
    <property type="project" value="UniProtKB-ARBA"/>
</dbReference>
<comment type="caution">
    <text evidence="11">The sequence shown here is derived from an EMBL/GenBank/DDBJ whole genome shotgun (WGS) entry which is preliminary data.</text>
</comment>
<gene>
    <name evidence="11" type="ORF">COX03_00830</name>
</gene>
<dbReference type="UniPathway" id="UPA00378"/>
<evidence type="ECO:0000256" key="2">
    <source>
        <dbReference type="ARBA" id="ARBA00022475"/>
    </source>
</evidence>
<name>A0A2H0BJL6_9BACT</name>
<reference evidence="11 12" key="1">
    <citation type="submission" date="2017-09" db="EMBL/GenBank/DDBJ databases">
        <title>Depth-based differentiation of microbial function through sediment-hosted aquifers and enrichment of novel symbionts in the deep terrestrial subsurface.</title>
        <authorList>
            <person name="Probst A.J."/>
            <person name="Ladd B."/>
            <person name="Jarett J.K."/>
            <person name="Geller-Mcgrath D.E."/>
            <person name="Sieber C.M."/>
            <person name="Emerson J.B."/>
            <person name="Anantharaman K."/>
            <person name="Thomas B.C."/>
            <person name="Malmstrom R."/>
            <person name="Stieglmeier M."/>
            <person name="Klingl A."/>
            <person name="Woyke T."/>
            <person name="Ryan C.M."/>
            <person name="Banfield J.F."/>
        </authorList>
    </citation>
    <scope>NUCLEOTIDE SEQUENCE [LARGE SCALE GENOMIC DNA]</scope>
    <source>
        <strain evidence="11">CG22_combo_CG10-13_8_21_14_all_39_10</strain>
    </source>
</reference>
<feature type="transmembrane region" description="Helical" evidence="8">
    <location>
        <begin position="781"/>
        <end position="799"/>
    </location>
</feature>
<keyword evidence="7 8" id="KW-0472">Membrane</keyword>
<evidence type="ECO:0000256" key="1">
    <source>
        <dbReference type="ARBA" id="ARBA00004651"/>
    </source>
</evidence>
<keyword evidence="2" id="KW-1003">Cell membrane</keyword>
<feature type="domain" description="Protein O-mannosyl-transferase C-terminal four TM" evidence="10">
    <location>
        <begin position="652"/>
        <end position="818"/>
    </location>
</feature>
<feature type="transmembrane region" description="Helical" evidence="8">
    <location>
        <begin position="336"/>
        <end position="354"/>
    </location>
</feature>
<evidence type="ECO:0000256" key="3">
    <source>
        <dbReference type="ARBA" id="ARBA00022676"/>
    </source>
</evidence>
<evidence type="ECO:0000313" key="12">
    <source>
        <dbReference type="Proteomes" id="UP000229847"/>
    </source>
</evidence>
<dbReference type="PANTHER" id="PTHR33908">
    <property type="entry name" value="MANNOSYLTRANSFERASE YKCB-RELATED"/>
    <property type="match status" value="1"/>
</dbReference>
<feature type="transmembrane region" description="Helical" evidence="8">
    <location>
        <begin position="164"/>
        <end position="188"/>
    </location>
</feature>
<feature type="transmembrane region" description="Helical" evidence="8">
    <location>
        <begin position="236"/>
        <end position="252"/>
    </location>
</feature>
<keyword evidence="5 8" id="KW-0812">Transmembrane</keyword>
<feature type="transmembrane region" description="Helical" evidence="8">
    <location>
        <begin position="64"/>
        <end position="89"/>
    </location>
</feature>
<organism evidence="11 12">
    <name type="scientific">Candidatus Woesebacteria bacterium CG22_combo_CG10-13_8_21_14_all_39_10</name>
    <dbReference type="NCBI Taxonomy" id="1975059"/>
    <lineage>
        <taxon>Bacteria</taxon>
        <taxon>Candidatus Woeseibacteriota</taxon>
    </lineage>
</organism>
<feature type="transmembrane region" description="Helical" evidence="8">
    <location>
        <begin position="429"/>
        <end position="448"/>
    </location>
</feature>
<evidence type="ECO:0000313" key="11">
    <source>
        <dbReference type="EMBL" id="PIP57857.1"/>
    </source>
</evidence>
<dbReference type="Pfam" id="PF13231">
    <property type="entry name" value="PMT_2"/>
    <property type="match status" value="1"/>
</dbReference>
<dbReference type="InterPro" id="IPR050297">
    <property type="entry name" value="LipidA_mod_glycosyltrf_83"/>
</dbReference>
<dbReference type="Proteomes" id="UP000229847">
    <property type="component" value="Unassembled WGS sequence"/>
</dbReference>
<dbReference type="EMBL" id="PCSW01000025">
    <property type="protein sequence ID" value="PIP57857.1"/>
    <property type="molecule type" value="Genomic_DNA"/>
</dbReference>
<feature type="transmembrane region" description="Helical" evidence="8">
    <location>
        <begin position="9"/>
        <end position="31"/>
    </location>
</feature>
<dbReference type="Pfam" id="PF16192">
    <property type="entry name" value="PMT_4TMC"/>
    <property type="match status" value="1"/>
</dbReference>
<feature type="transmembrane region" description="Helical" evidence="8">
    <location>
        <begin position="264"/>
        <end position="281"/>
    </location>
</feature>
<dbReference type="PANTHER" id="PTHR33908:SF11">
    <property type="entry name" value="MEMBRANE PROTEIN"/>
    <property type="match status" value="1"/>
</dbReference>
<evidence type="ECO:0000256" key="4">
    <source>
        <dbReference type="ARBA" id="ARBA00022679"/>
    </source>
</evidence>
<evidence type="ECO:0000256" key="6">
    <source>
        <dbReference type="ARBA" id="ARBA00022989"/>
    </source>
</evidence>